<evidence type="ECO:0000256" key="1">
    <source>
        <dbReference type="SAM" id="MobiDB-lite"/>
    </source>
</evidence>
<proteinExistence type="predicted"/>
<protein>
    <submittedName>
        <fullName evidence="3">Uncharacterized protein</fullName>
    </submittedName>
</protein>
<keyword evidence="2" id="KW-1133">Transmembrane helix</keyword>
<feature type="compositionally biased region" description="Acidic residues" evidence="1">
    <location>
        <begin position="248"/>
        <end position="263"/>
    </location>
</feature>
<comment type="caution">
    <text evidence="3">The sequence shown here is derived from an EMBL/GenBank/DDBJ whole genome shotgun (WGS) entry which is preliminary data.</text>
</comment>
<organism evidence="3 4">
    <name type="scientific">Mycena rosella</name>
    <name type="common">Pink bonnet</name>
    <name type="synonym">Agaricus rosellus</name>
    <dbReference type="NCBI Taxonomy" id="1033263"/>
    <lineage>
        <taxon>Eukaryota</taxon>
        <taxon>Fungi</taxon>
        <taxon>Dikarya</taxon>
        <taxon>Basidiomycota</taxon>
        <taxon>Agaricomycotina</taxon>
        <taxon>Agaricomycetes</taxon>
        <taxon>Agaricomycetidae</taxon>
        <taxon>Agaricales</taxon>
        <taxon>Marasmiineae</taxon>
        <taxon>Mycenaceae</taxon>
        <taxon>Mycena</taxon>
    </lineage>
</organism>
<dbReference type="Proteomes" id="UP001221757">
    <property type="component" value="Unassembled WGS sequence"/>
</dbReference>
<feature type="transmembrane region" description="Helical" evidence="2">
    <location>
        <begin position="21"/>
        <end position="41"/>
    </location>
</feature>
<gene>
    <name evidence="3" type="ORF">B0H17DRAFT_1207672</name>
</gene>
<evidence type="ECO:0000313" key="3">
    <source>
        <dbReference type="EMBL" id="KAJ7675487.1"/>
    </source>
</evidence>
<feature type="region of interest" description="Disordered" evidence="1">
    <location>
        <begin position="234"/>
        <end position="272"/>
    </location>
</feature>
<name>A0AAD7D3Y4_MYCRO</name>
<sequence length="332" mass="37391">MSGKPLDAGAPPRKRSSLCKFSLWVCLLFFGLFVAVVFFAIGRSFYKFATFSHSQVYQNQTLAEVKNRAAVVRPLIDEHQGFEIAVSVWSLPVPEEDGEGIADVAETPLYSDIVFRGLRLGDKHKQAVVKYKLPVAVFRRLLLKEHHLRASFVVIPESPSLVDYMSNFSIWRPETIQRPPVRSWPFPLGAADEVPQKVADRALDSFAISISLLEFHEIRSKCANDSNSNISLEDHAGKQVEGKNHDAEEGEEPEELENTESEVADNSFNGTPGVSDIAKHPEHAVKRHPFVVTRTQIRIVEETHIFNRKAYNKEHNKLKSTSVGPSHLLHEY</sequence>
<keyword evidence="4" id="KW-1185">Reference proteome</keyword>
<keyword evidence="2" id="KW-0812">Transmembrane</keyword>
<evidence type="ECO:0000313" key="4">
    <source>
        <dbReference type="Proteomes" id="UP001221757"/>
    </source>
</evidence>
<evidence type="ECO:0000256" key="2">
    <source>
        <dbReference type="SAM" id="Phobius"/>
    </source>
</evidence>
<dbReference type="EMBL" id="JARKIE010000148">
    <property type="protein sequence ID" value="KAJ7675487.1"/>
    <property type="molecule type" value="Genomic_DNA"/>
</dbReference>
<accession>A0AAD7D3Y4</accession>
<keyword evidence="2" id="KW-0472">Membrane</keyword>
<reference evidence="3" key="1">
    <citation type="submission" date="2023-03" db="EMBL/GenBank/DDBJ databases">
        <title>Massive genome expansion in bonnet fungi (Mycena s.s.) driven by repeated elements and novel gene families across ecological guilds.</title>
        <authorList>
            <consortium name="Lawrence Berkeley National Laboratory"/>
            <person name="Harder C.B."/>
            <person name="Miyauchi S."/>
            <person name="Viragh M."/>
            <person name="Kuo A."/>
            <person name="Thoen E."/>
            <person name="Andreopoulos B."/>
            <person name="Lu D."/>
            <person name="Skrede I."/>
            <person name="Drula E."/>
            <person name="Henrissat B."/>
            <person name="Morin E."/>
            <person name="Kohler A."/>
            <person name="Barry K."/>
            <person name="LaButti K."/>
            <person name="Morin E."/>
            <person name="Salamov A."/>
            <person name="Lipzen A."/>
            <person name="Mereny Z."/>
            <person name="Hegedus B."/>
            <person name="Baldrian P."/>
            <person name="Stursova M."/>
            <person name="Weitz H."/>
            <person name="Taylor A."/>
            <person name="Grigoriev I.V."/>
            <person name="Nagy L.G."/>
            <person name="Martin F."/>
            <person name="Kauserud H."/>
        </authorList>
    </citation>
    <scope>NUCLEOTIDE SEQUENCE</scope>
    <source>
        <strain evidence="3">CBHHK067</strain>
    </source>
</reference>
<feature type="compositionally biased region" description="Basic and acidic residues" evidence="1">
    <location>
        <begin position="234"/>
        <end position="247"/>
    </location>
</feature>
<dbReference type="AlphaFoldDB" id="A0AAD7D3Y4"/>